<keyword evidence="2" id="KW-1185">Reference proteome</keyword>
<sequence>MSRTISGRPVGSVATPFAYYEIDGRLPRVSIRGGLSRLLRTWRGSREPAWPTPDDPELTVVVEATDETESASTVLARSPAWIPEFPVVLRYRIAVGSAAAPELREPLEAEGWLLRTETTTRGSGDASASESTMLVAQCVRRIDAMTCARESSRMVGLAQRHGGHLAGWQALQPPNESDRSRQ</sequence>
<dbReference type="AlphaFoldDB" id="A0A1I1XCE0"/>
<organism evidence="1 2">
    <name type="scientific">Actinopolyspora alba</name>
    <dbReference type="NCBI Taxonomy" id="673379"/>
    <lineage>
        <taxon>Bacteria</taxon>
        <taxon>Bacillati</taxon>
        <taxon>Actinomycetota</taxon>
        <taxon>Actinomycetes</taxon>
        <taxon>Actinopolysporales</taxon>
        <taxon>Actinopolysporaceae</taxon>
        <taxon>Actinopolyspora</taxon>
        <taxon>Actinopolyspora alba group</taxon>
    </lineage>
</organism>
<proteinExistence type="predicted"/>
<reference evidence="2" key="1">
    <citation type="submission" date="2016-10" db="EMBL/GenBank/DDBJ databases">
        <authorList>
            <person name="Varghese N."/>
            <person name="Submissions S."/>
        </authorList>
    </citation>
    <scope>NUCLEOTIDE SEQUENCE [LARGE SCALE GENOMIC DNA]</scope>
    <source>
        <strain evidence="2">DSM 45004</strain>
    </source>
</reference>
<dbReference type="EMBL" id="FOMZ01000007">
    <property type="protein sequence ID" value="SFE05017.1"/>
    <property type="molecule type" value="Genomic_DNA"/>
</dbReference>
<evidence type="ECO:0000313" key="2">
    <source>
        <dbReference type="Proteomes" id="UP000198716"/>
    </source>
</evidence>
<gene>
    <name evidence="1" type="ORF">SAMN04487819_10751</name>
</gene>
<accession>A0A1I1XCE0</accession>
<protein>
    <submittedName>
        <fullName evidence="1">Uncharacterized protein</fullName>
    </submittedName>
</protein>
<name>A0A1I1XCE0_9ACTN</name>
<evidence type="ECO:0000313" key="1">
    <source>
        <dbReference type="EMBL" id="SFE05017.1"/>
    </source>
</evidence>
<dbReference type="Proteomes" id="UP000198716">
    <property type="component" value="Unassembled WGS sequence"/>
</dbReference>